<evidence type="ECO:0000256" key="7">
    <source>
        <dbReference type="ARBA" id="ARBA00023180"/>
    </source>
</evidence>
<feature type="domain" description="Ig-like" evidence="8">
    <location>
        <begin position="10"/>
        <end position="110"/>
    </location>
</feature>
<dbReference type="OrthoDB" id="6370831at2759"/>
<keyword evidence="7" id="KW-0325">Glycoprotein</keyword>
<evidence type="ECO:0000256" key="6">
    <source>
        <dbReference type="ARBA" id="ARBA00023157"/>
    </source>
</evidence>
<dbReference type="Gene3D" id="2.60.40.10">
    <property type="entry name" value="Immunoglobulins"/>
    <property type="match status" value="1"/>
</dbReference>
<protein>
    <recommendedName>
        <fullName evidence="8">Ig-like domain-containing protein</fullName>
    </recommendedName>
</protein>
<keyword evidence="2" id="KW-1003">Cell membrane</keyword>
<evidence type="ECO:0000256" key="5">
    <source>
        <dbReference type="ARBA" id="ARBA00023136"/>
    </source>
</evidence>
<dbReference type="InterPro" id="IPR013106">
    <property type="entry name" value="Ig_V-set"/>
</dbReference>
<dbReference type="InterPro" id="IPR052051">
    <property type="entry name" value="TCR_complex_component"/>
</dbReference>
<dbReference type="SUPFAM" id="SSF48726">
    <property type="entry name" value="Immunoglobulin"/>
    <property type="match status" value="1"/>
</dbReference>
<evidence type="ECO:0000256" key="3">
    <source>
        <dbReference type="ARBA" id="ARBA00022729"/>
    </source>
</evidence>
<dbReference type="Pfam" id="PF07686">
    <property type="entry name" value="V-set"/>
    <property type="match status" value="1"/>
</dbReference>
<evidence type="ECO:0000256" key="1">
    <source>
        <dbReference type="ARBA" id="ARBA00004236"/>
    </source>
</evidence>
<comment type="caution">
    <text evidence="9">The sequence shown here is derived from an EMBL/GenBank/DDBJ whole genome shotgun (WGS) entry which is preliminary data.</text>
</comment>
<comment type="subcellular location">
    <subcellularLocation>
        <location evidence="1">Cell membrane</location>
    </subcellularLocation>
</comment>
<reference evidence="9" key="1">
    <citation type="submission" date="2022-07" db="EMBL/GenBank/DDBJ databases">
        <title>Chromosome-level genome of Muraenolepis orangiensis.</title>
        <authorList>
            <person name="Kim J."/>
        </authorList>
    </citation>
    <scope>NUCLEOTIDE SEQUENCE</scope>
    <source>
        <strain evidence="9">KU_S4_2022</strain>
        <tissue evidence="9">Muscle</tissue>
    </source>
</reference>
<dbReference type="CDD" id="cd00099">
    <property type="entry name" value="IgV"/>
    <property type="match status" value="1"/>
</dbReference>
<dbReference type="PANTHER" id="PTHR19433">
    <property type="entry name" value="T-CELL RECEPTOR ALPHA CHAIN V REGION-RELATED"/>
    <property type="match status" value="1"/>
</dbReference>
<keyword evidence="3" id="KW-0732">Signal</keyword>
<dbReference type="PROSITE" id="PS50835">
    <property type="entry name" value="IG_LIKE"/>
    <property type="match status" value="1"/>
</dbReference>
<dbReference type="GO" id="GO:0009617">
    <property type="term" value="P:response to bacterium"/>
    <property type="evidence" value="ECO:0007669"/>
    <property type="project" value="TreeGrafter"/>
</dbReference>
<keyword evidence="6" id="KW-1015">Disulfide bond</keyword>
<name>A0A9Q0DF93_9TELE</name>
<evidence type="ECO:0000256" key="4">
    <source>
        <dbReference type="ARBA" id="ARBA00022859"/>
    </source>
</evidence>
<evidence type="ECO:0000313" key="10">
    <source>
        <dbReference type="Proteomes" id="UP001148018"/>
    </source>
</evidence>
<evidence type="ECO:0000259" key="8">
    <source>
        <dbReference type="PROSITE" id="PS50835"/>
    </source>
</evidence>
<gene>
    <name evidence="9" type="ORF">NHX12_014291</name>
</gene>
<dbReference type="SMART" id="SM00406">
    <property type="entry name" value="IGv"/>
    <property type="match status" value="1"/>
</dbReference>
<dbReference type="Proteomes" id="UP001148018">
    <property type="component" value="Unassembled WGS sequence"/>
</dbReference>
<proteinExistence type="predicted"/>
<organism evidence="9 10">
    <name type="scientific">Muraenolepis orangiensis</name>
    <name type="common">Patagonian moray cod</name>
    <dbReference type="NCBI Taxonomy" id="630683"/>
    <lineage>
        <taxon>Eukaryota</taxon>
        <taxon>Metazoa</taxon>
        <taxon>Chordata</taxon>
        <taxon>Craniata</taxon>
        <taxon>Vertebrata</taxon>
        <taxon>Euteleostomi</taxon>
        <taxon>Actinopterygii</taxon>
        <taxon>Neopterygii</taxon>
        <taxon>Teleostei</taxon>
        <taxon>Neoteleostei</taxon>
        <taxon>Acanthomorphata</taxon>
        <taxon>Zeiogadaria</taxon>
        <taxon>Gadariae</taxon>
        <taxon>Gadiformes</taxon>
        <taxon>Muraenolepidoidei</taxon>
        <taxon>Muraenolepididae</taxon>
        <taxon>Muraenolepis</taxon>
    </lineage>
</organism>
<keyword evidence="4" id="KW-0391">Immunity</keyword>
<evidence type="ECO:0000313" key="9">
    <source>
        <dbReference type="EMBL" id="KAJ3585572.1"/>
    </source>
</evidence>
<dbReference type="InterPro" id="IPR003599">
    <property type="entry name" value="Ig_sub"/>
</dbReference>
<dbReference type="AlphaFoldDB" id="A0A9Q0DF93"/>
<accession>A0A9Q0DF93</accession>
<dbReference type="InterPro" id="IPR007110">
    <property type="entry name" value="Ig-like_dom"/>
</dbReference>
<keyword evidence="5" id="KW-0472">Membrane</keyword>
<dbReference type="InterPro" id="IPR036179">
    <property type="entry name" value="Ig-like_dom_sf"/>
</dbReference>
<dbReference type="EMBL" id="JANIIK010000118">
    <property type="protein sequence ID" value="KAJ3585572.1"/>
    <property type="molecule type" value="Genomic_DNA"/>
</dbReference>
<dbReference type="GO" id="GO:0002376">
    <property type="term" value="P:immune system process"/>
    <property type="evidence" value="ECO:0007669"/>
    <property type="project" value="UniProtKB-KW"/>
</dbReference>
<sequence>MRGGDGAGPPEVRQDNGVVSVSPGANVTLHCFLPTNALAMHRSWYRQGPGGPPRLLSAVYKYGQEERGRPRLEVSLGNGGLNYLSIADVRRNDSAVYYCGSAHSNVVEFADGIFLHVRGSEDQPQPFLHRGQGVHRFWCKLNCGTGCTATDDATAADTPTDAAEDACHRQVSAAMRVLVLLSIGRTASLLLCVIASLLCTFKSLS</sequence>
<evidence type="ECO:0000256" key="2">
    <source>
        <dbReference type="ARBA" id="ARBA00022475"/>
    </source>
</evidence>
<keyword evidence="10" id="KW-1185">Reference proteome</keyword>
<dbReference type="InterPro" id="IPR013783">
    <property type="entry name" value="Ig-like_fold"/>
</dbReference>
<dbReference type="SMART" id="SM00409">
    <property type="entry name" value="IG"/>
    <property type="match status" value="1"/>
</dbReference>
<dbReference type="GO" id="GO:0005886">
    <property type="term" value="C:plasma membrane"/>
    <property type="evidence" value="ECO:0007669"/>
    <property type="project" value="UniProtKB-SubCell"/>
</dbReference>